<evidence type="ECO:0000256" key="1">
    <source>
        <dbReference type="SAM" id="SignalP"/>
    </source>
</evidence>
<dbReference type="Pfam" id="PF06191">
    <property type="entry name" value="DUF995"/>
    <property type="match status" value="1"/>
</dbReference>
<name>A0ABS7VU64_9HYPH</name>
<organism evidence="2 3">
    <name type="scientific">Microvirga puerhi</name>
    <dbReference type="NCBI Taxonomy" id="2876078"/>
    <lineage>
        <taxon>Bacteria</taxon>
        <taxon>Pseudomonadati</taxon>
        <taxon>Pseudomonadota</taxon>
        <taxon>Alphaproteobacteria</taxon>
        <taxon>Hyphomicrobiales</taxon>
        <taxon>Methylobacteriaceae</taxon>
        <taxon>Microvirga</taxon>
    </lineage>
</organism>
<feature type="chain" id="PRO_5046862791" evidence="1">
    <location>
        <begin position="24"/>
        <end position="266"/>
    </location>
</feature>
<comment type="caution">
    <text evidence="2">The sequence shown here is derived from an EMBL/GenBank/DDBJ whole genome shotgun (WGS) entry which is preliminary data.</text>
</comment>
<proteinExistence type="predicted"/>
<feature type="signal peptide" evidence="1">
    <location>
        <begin position="1"/>
        <end position="23"/>
    </location>
</feature>
<keyword evidence="1" id="KW-0732">Signal</keyword>
<reference evidence="2 3" key="1">
    <citation type="submission" date="2021-09" db="EMBL/GenBank/DDBJ databases">
        <title>The complete genome sequence of a new microorganism.</title>
        <authorList>
            <person name="Zi Z."/>
        </authorList>
    </citation>
    <scope>NUCLEOTIDE SEQUENCE [LARGE SCALE GENOMIC DNA]</scope>
    <source>
        <strain evidence="2 3">WGZ8</strain>
    </source>
</reference>
<gene>
    <name evidence="2" type="ORF">K9B37_22910</name>
</gene>
<keyword evidence="3" id="KW-1185">Reference proteome</keyword>
<dbReference type="EMBL" id="JAIRBM010000027">
    <property type="protein sequence ID" value="MBZ6079109.1"/>
    <property type="molecule type" value="Genomic_DNA"/>
</dbReference>
<dbReference type="RefSeq" id="WP_224315860.1">
    <property type="nucleotide sequence ID" value="NZ_JAIRBM010000027.1"/>
</dbReference>
<evidence type="ECO:0000313" key="3">
    <source>
        <dbReference type="Proteomes" id="UP000704176"/>
    </source>
</evidence>
<dbReference type="InterPro" id="IPR009337">
    <property type="entry name" value="DUF995"/>
</dbReference>
<dbReference type="Proteomes" id="UP000704176">
    <property type="component" value="Unassembled WGS sequence"/>
</dbReference>
<protein>
    <submittedName>
        <fullName evidence="2">DUF995 domain-containing protein</fullName>
    </submittedName>
</protein>
<evidence type="ECO:0000313" key="2">
    <source>
        <dbReference type="EMBL" id="MBZ6079109.1"/>
    </source>
</evidence>
<sequence length="266" mass="30360">MRYLIFAVNVLLAAFVAVSSAQATPGNKLVEKAKSMSVREVAHIYKGRTWMWPDGAGYFRDNGHFYAWSGSGKNATYATGKWAVTKTGQICFDANWNHRMGSTTRQVCFSHRKHGAVIYQRKDPSGEWYVFRSSPVRVGDEATKLLKSDRVTPNLNKVSRDVKRKQEIAQQHTQEFRAQSDLNGDYALYKTGKYRLVLTRLNERAKGRPESREAGLLRGWTLFQLMQYDKARDQFAALDKQRSTSETQHGLFYAGVKLNSRYLGGW</sequence>
<accession>A0ABS7VU64</accession>